<proteinExistence type="predicted"/>
<name>A0A2T0HI04_PSEFL</name>
<dbReference type="EMBL" id="PVUH01000290">
    <property type="protein sequence ID" value="PRW75099.1"/>
    <property type="molecule type" value="Genomic_DNA"/>
</dbReference>
<reference evidence="1 2" key="1">
    <citation type="submission" date="2018-03" db="EMBL/GenBank/DDBJ databases">
        <title>Blue discolouration in mozzarella cheese caused by Pseudomonas fluorescens.</title>
        <authorList>
            <person name="Chiesa F."/>
            <person name="Dalmasso A."/>
            <person name="Lomonaco S."/>
        </authorList>
    </citation>
    <scope>NUCLEOTIDE SEQUENCE [LARGE SCALE GENOMIC DNA]</scope>
    <source>
        <strain evidence="1 2">11293</strain>
    </source>
</reference>
<keyword evidence="1" id="KW-0012">Acyltransferase</keyword>
<dbReference type="AlphaFoldDB" id="A0A2T0HI04"/>
<protein>
    <submittedName>
        <fullName evidence="1">Acyltransferase</fullName>
    </submittedName>
</protein>
<gene>
    <name evidence="1" type="ORF">C7A10_32835</name>
</gene>
<feature type="non-terminal residue" evidence="1">
    <location>
        <position position="80"/>
    </location>
</feature>
<comment type="caution">
    <text evidence="1">The sequence shown here is derived from an EMBL/GenBank/DDBJ whole genome shotgun (WGS) entry which is preliminary data.</text>
</comment>
<dbReference type="Proteomes" id="UP000239731">
    <property type="component" value="Unassembled WGS sequence"/>
</dbReference>
<dbReference type="GO" id="GO:0016746">
    <property type="term" value="F:acyltransferase activity"/>
    <property type="evidence" value="ECO:0007669"/>
    <property type="project" value="UniProtKB-KW"/>
</dbReference>
<accession>A0A2T0HI04</accession>
<keyword evidence="1" id="KW-0808">Transferase</keyword>
<evidence type="ECO:0000313" key="1">
    <source>
        <dbReference type="EMBL" id="PRW75099.1"/>
    </source>
</evidence>
<evidence type="ECO:0000313" key="2">
    <source>
        <dbReference type="Proteomes" id="UP000239731"/>
    </source>
</evidence>
<sequence length="80" mass="8908">LSSYSWWLWHGPGFVYACYAAVDGLSELQSEGLMLLSLVLCYRPWRFVDTPFRTKRSLTSRKASLATAMVGSLGLDCTGL</sequence>
<feature type="non-terminal residue" evidence="1">
    <location>
        <position position="1"/>
    </location>
</feature>
<organism evidence="1 2">
    <name type="scientific">Pseudomonas fluorescens</name>
    <dbReference type="NCBI Taxonomy" id="294"/>
    <lineage>
        <taxon>Bacteria</taxon>
        <taxon>Pseudomonadati</taxon>
        <taxon>Pseudomonadota</taxon>
        <taxon>Gammaproteobacteria</taxon>
        <taxon>Pseudomonadales</taxon>
        <taxon>Pseudomonadaceae</taxon>
        <taxon>Pseudomonas</taxon>
    </lineage>
</organism>